<evidence type="ECO:0000259" key="13">
    <source>
        <dbReference type="Pfam" id="PF01217"/>
    </source>
</evidence>
<evidence type="ECO:0000256" key="6">
    <source>
        <dbReference type="ARBA" id="ARBA00022892"/>
    </source>
</evidence>
<dbReference type="KEGG" id="cne:CNB05680"/>
<dbReference type="FunCoup" id="Q5KLD3">
    <property type="interactions" value="191"/>
</dbReference>
<keyword evidence="8 12" id="KW-0333">Golgi apparatus</keyword>
<dbReference type="HOGENOM" id="CLU_086803_2_0_1"/>
<comment type="function">
    <text evidence="11">The coatomer is a cytosolic protein complex that binds to dilysine motifs and reversibly associates with Golgi non-clathrin-coated vesicles, which further mediate biosynthetic protein transport from the ER, via the Golgi up to the trans Golgi network. Coatomer complex is required for budding from Golgi membranes, and is essential for the retrograde Golgi-to-ER transport of dilysine-tagged proteins. The zeta subunit may be involved in regulating the coat assembly and, hence, the rate of biosynthetic protein transport due to its association-dissociation properties with the coatomer complex.</text>
</comment>
<dbReference type="Pfam" id="PF01217">
    <property type="entry name" value="Clat_adaptor_s"/>
    <property type="match status" value="1"/>
</dbReference>
<dbReference type="PANTHER" id="PTHR11043:SF0">
    <property type="entry name" value="COATOMER SUBUNIT ZETA"/>
    <property type="match status" value="1"/>
</dbReference>
<evidence type="ECO:0000256" key="5">
    <source>
        <dbReference type="ARBA" id="ARBA00022490"/>
    </source>
</evidence>
<evidence type="ECO:0000313" key="14">
    <source>
        <dbReference type="EMBL" id="AAW42002.2"/>
    </source>
</evidence>
<dbReference type="FunFam" id="3.30.450.60:FF:000013">
    <property type="entry name" value="Coatomer subunit zeta"/>
    <property type="match status" value="1"/>
</dbReference>
<dbReference type="SUPFAM" id="SSF64356">
    <property type="entry name" value="SNARE-like"/>
    <property type="match status" value="1"/>
</dbReference>
<keyword evidence="4 12" id="KW-0813">Transport</keyword>
<name>Q5KLD3_CRYD1</name>
<dbReference type="PaxDb" id="214684-Q5KLD3"/>
<dbReference type="GO" id="GO:0006890">
    <property type="term" value="P:retrograde vesicle-mediated transport, Golgi to endoplasmic reticulum"/>
    <property type="evidence" value="ECO:0000318"/>
    <property type="project" value="GO_Central"/>
</dbReference>
<evidence type="ECO:0000256" key="3">
    <source>
        <dbReference type="ARBA" id="ARBA00011775"/>
    </source>
</evidence>
<evidence type="ECO:0000256" key="4">
    <source>
        <dbReference type="ARBA" id="ARBA00022448"/>
    </source>
</evidence>
<reference evidence="14 15" key="1">
    <citation type="journal article" date="2005" name="Science">
        <title>The genome of the basidiomycetous yeast and human pathogen Cryptococcus neoformans.</title>
        <authorList>
            <person name="Loftus B.J."/>
            <person name="Fung E."/>
            <person name="Roncaglia P."/>
            <person name="Rowley D."/>
            <person name="Amedeo P."/>
            <person name="Bruno D."/>
            <person name="Vamathevan J."/>
            <person name="Miranda M."/>
            <person name="Anderson I.J."/>
            <person name="Fraser J.A."/>
            <person name="Allen J.E."/>
            <person name="Bosdet I.E."/>
            <person name="Brent M.R."/>
            <person name="Chiu R."/>
            <person name="Doering T.L."/>
            <person name="Donlin M.J."/>
            <person name="D'Souza C.A."/>
            <person name="Fox D.S."/>
            <person name="Grinberg V."/>
            <person name="Fu J."/>
            <person name="Fukushima M."/>
            <person name="Haas B.J."/>
            <person name="Huang J.C."/>
            <person name="Janbon G."/>
            <person name="Jones S.J."/>
            <person name="Koo H.L."/>
            <person name="Krzywinski M.I."/>
            <person name="Kwon-Chung J.K."/>
            <person name="Lengeler K.B."/>
            <person name="Maiti R."/>
            <person name="Marra M.A."/>
            <person name="Marra R.E."/>
            <person name="Mathewson C.A."/>
            <person name="Mitchell T.G."/>
            <person name="Pertea M."/>
            <person name="Riggs F.R."/>
            <person name="Salzberg S.L."/>
            <person name="Schein J.E."/>
            <person name="Shvartsbeyn A."/>
            <person name="Shin H."/>
            <person name="Shumway M."/>
            <person name="Specht C.A."/>
            <person name="Suh B.B."/>
            <person name="Tenney A."/>
            <person name="Utterback T.R."/>
            <person name="Wickes B.L."/>
            <person name="Wortman J.R."/>
            <person name="Wye N.H."/>
            <person name="Kronstad J.W."/>
            <person name="Lodge J.K."/>
            <person name="Heitman J."/>
            <person name="Davis R.W."/>
            <person name="Fraser C.M."/>
            <person name="Hyman R.W."/>
        </authorList>
    </citation>
    <scope>NUCLEOTIDE SEQUENCE [LARGE SCALE GENOMIC DNA]</scope>
    <source>
        <strain evidence="15">JEC21 / ATCC MYA-565</strain>
    </source>
</reference>
<dbReference type="OrthoDB" id="10249988at2759"/>
<protein>
    <recommendedName>
        <fullName evidence="12">Coatomer subunit zeta</fullName>
    </recommendedName>
</protein>
<evidence type="ECO:0000256" key="11">
    <source>
        <dbReference type="ARBA" id="ARBA00045555"/>
    </source>
</evidence>
<keyword evidence="5 12" id="KW-0963">Cytoplasm</keyword>
<dbReference type="STRING" id="214684.Q5KLD3"/>
<dbReference type="VEuPathDB" id="FungiDB:CNB05680"/>
<evidence type="ECO:0000256" key="12">
    <source>
        <dbReference type="RuleBase" id="RU366053"/>
    </source>
</evidence>
<dbReference type="GeneID" id="3255729"/>
<dbReference type="Gene3D" id="3.30.450.60">
    <property type="match status" value="1"/>
</dbReference>
<dbReference type="InterPro" id="IPR039652">
    <property type="entry name" value="Coatomer_zeta"/>
</dbReference>
<evidence type="ECO:0000313" key="15">
    <source>
        <dbReference type="Proteomes" id="UP000002149"/>
    </source>
</evidence>
<dbReference type="PANTHER" id="PTHR11043">
    <property type="entry name" value="ZETA-COAT PROTEIN"/>
    <property type="match status" value="1"/>
</dbReference>
<proteinExistence type="inferred from homology"/>
<dbReference type="RefSeq" id="XP_569309.2">
    <property type="nucleotide sequence ID" value="XM_569309.2"/>
</dbReference>
<evidence type="ECO:0000256" key="8">
    <source>
        <dbReference type="ARBA" id="ARBA00023034"/>
    </source>
</evidence>
<comment type="subcellular location">
    <subcellularLocation>
        <location evidence="12">Cytoplasm</location>
    </subcellularLocation>
    <subcellularLocation>
        <location evidence="1 12">Golgi apparatus membrane</location>
        <topology evidence="1 12">Peripheral membrane protein</topology>
        <orientation evidence="1 12">Cytoplasmic side</orientation>
    </subcellularLocation>
    <subcellularLocation>
        <location evidence="12">Cytoplasmic vesicle</location>
        <location evidence="12">COPI-coated vesicle membrane</location>
        <topology evidence="12">Peripheral membrane protein</topology>
        <orientation evidence="12">Cytoplasmic side</orientation>
    </subcellularLocation>
</comment>
<evidence type="ECO:0000256" key="2">
    <source>
        <dbReference type="ARBA" id="ARBA00006972"/>
    </source>
</evidence>
<dbReference type="GO" id="GO:0000139">
    <property type="term" value="C:Golgi membrane"/>
    <property type="evidence" value="ECO:0007669"/>
    <property type="project" value="UniProtKB-SubCell"/>
</dbReference>
<dbReference type="Proteomes" id="UP000002149">
    <property type="component" value="Chromosome 2"/>
</dbReference>
<organism evidence="14 15">
    <name type="scientific">Cryptococcus deneoformans (strain JEC21 / ATCC MYA-565)</name>
    <name type="common">Cryptococcus neoformans var. neoformans serotype D</name>
    <dbReference type="NCBI Taxonomy" id="214684"/>
    <lineage>
        <taxon>Eukaryota</taxon>
        <taxon>Fungi</taxon>
        <taxon>Dikarya</taxon>
        <taxon>Basidiomycota</taxon>
        <taxon>Agaricomycotina</taxon>
        <taxon>Tremellomycetes</taxon>
        <taxon>Tremellales</taxon>
        <taxon>Cryptococcaceae</taxon>
        <taxon>Cryptococcus</taxon>
        <taxon>Cryptococcus neoformans species complex</taxon>
    </lineage>
</organism>
<dbReference type="GO" id="GO:0006886">
    <property type="term" value="P:intracellular protein transport"/>
    <property type="evidence" value="ECO:0000318"/>
    <property type="project" value="GO_Central"/>
</dbReference>
<accession>Q55YK5</accession>
<dbReference type="GO" id="GO:0030126">
    <property type="term" value="C:COPI vesicle coat"/>
    <property type="evidence" value="ECO:0000318"/>
    <property type="project" value="GO_Central"/>
</dbReference>
<evidence type="ECO:0000256" key="7">
    <source>
        <dbReference type="ARBA" id="ARBA00022927"/>
    </source>
</evidence>
<evidence type="ECO:0000256" key="10">
    <source>
        <dbReference type="ARBA" id="ARBA00023329"/>
    </source>
</evidence>
<evidence type="ECO:0000256" key="1">
    <source>
        <dbReference type="ARBA" id="ARBA00004255"/>
    </source>
</evidence>
<dbReference type="GO" id="GO:0006891">
    <property type="term" value="P:intra-Golgi vesicle-mediated transport"/>
    <property type="evidence" value="ECO:0000318"/>
    <property type="project" value="GO_Central"/>
</dbReference>
<keyword evidence="7 12" id="KW-0653">Protein transport</keyword>
<accession>Q5KLD3</accession>
<gene>
    <name evidence="14" type="ordered locus">CNB05680</name>
</gene>
<comment type="subunit">
    <text evidence="3 12">Oligomeric complex that consists of at least the alpha, beta, beta', gamma, delta, epsilon and zeta subunits.</text>
</comment>
<dbReference type="InterPro" id="IPR011012">
    <property type="entry name" value="Longin-like_dom_sf"/>
</dbReference>
<dbReference type="InParanoid" id="Q5KLD3"/>
<dbReference type="InterPro" id="IPR022775">
    <property type="entry name" value="AP_mu_sigma_su"/>
</dbReference>
<sequence>MQIRYTNTIPIHSSPPHPSVAMSNLSLYTVTALLILDSEGQRVFAKYYNPPHQAVPGTGIPLELGVGAGGPGMGGLVGFKEQKAFEKSVFDKIRRGAGEIHPLPPHIILTRSVVDLTFIIVGPLSSSNELMLHQTLSAFFDAVNLLLRGSVEKRNVLESLDLVLLAADETIDDGVILETDAAAIASRVSRPRPDTTDIVINEQTLMNAYTSLRDRVSQKIQQF</sequence>
<keyword evidence="6 12" id="KW-0931">ER-Golgi transport</keyword>
<feature type="domain" description="AP complex mu/sigma subunit" evidence="13">
    <location>
        <begin position="80"/>
        <end position="189"/>
    </location>
</feature>
<dbReference type="EMBL" id="AE017342">
    <property type="protein sequence ID" value="AAW42002.2"/>
    <property type="molecule type" value="Genomic_DNA"/>
</dbReference>
<keyword evidence="10 12" id="KW-0968">Cytoplasmic vesicle</keyword>
<dbReference type="AlphaFoldDB" id="Q5KLD3"/>
<keyword evidence="9 12" id="KW-0472">Membrane</keyword>
<evidence type="ECO:0000256" key="9">
    <source>
        <dbReference type="ARBA" id="ARBA00023136"/>
    </source>
</evidence>
<comment type="similarity">
    <text evidence="2 12">Belongs to the adaptor complexes small subunit family.</text>
</comment>
<keyword evidence="15" id="KW-1185">Reference proteome</keyword>
<dbReference type="eggNOG" id="KOG3343">
    <property type="taxonomic scope" value="Eukaryota"/>
</dbReference>